<evidence type="ECO:0000313" key="5">
    <source>
        <dbReference type="Proteomes" id="UP000006078"/>
    </source>
</evidence>
<dbReference type="PATRIC" id="fig|883169.3.peg.1037"/>
<dbReference type="Proteomes" id="UP000011016">
    <property type="component" value="Unassembled WGS sequence"/>
</dbReference>
<reference evidence="3 6" key="1">
    <citation type="journal article" date="2012" name="J. Bacteriol.">
        <title>Draft Genome Sequence of Turicella otitidis ATCC 51513, Isolated from Middle Ear Fluid from a Child with Otitis Media.</title>
        <authorList>
            <person name="Brinkrolf K."/>
            <person name="Schneider J."/>
            <person name="Knecht M."/>
            <person name="Ruckert C."/>
            <person name="Tauch A."/>
        </authorList>
    </citation>
    <scope>NUCLEOTIDE SEQUENCE [LARGE SCALE GENOMIC DNA]</scope>
    <source>
        <strain evidence="3 6">ATCC 51513</strain>
    </source>
</reference>
<evidence type="ECO:0000256" key="1">
    <source>
        <dbReference type="SAM" id="MobiDB-lite"/>
    </source>
</evidence>
<name>I7KIY3_9CORY</name>
<evidence type="ECO:0000313" key="4">
    <source>
        <dbReference type="EMBL" id="EJZ82002.1"/>
    </source>
</evidence>
<gene>
    <name evidence="3" type="ORF">BN46_0485</name>
    <name evidence="4" type="ORF">HMPREF9719_01074</name>
</gene>
<feature type="region of interest" description="Disordered" evidence="1">
    <location>
        <begin position="231"/>
        <end position="332"/>
    </location>
</feature>
<dbReference type="NCBIfam" id="NF040712">
    <property type="entry name" value="SepH"/>
    <property type="match status" value="1"/>
</dbReference>
<accession>I7KIY3</accession>
<sequence>MRELKLVADESTRTSLVLSAAESEEGADDEQFFLELTDEALSLLAPLVAGRPEAKAPEAEGENQDEREERPEPEPAPEPARPNPTTGLSSARQPRAAAPLSLRPREIQERVRGGATVEELAEEMGVSTQRLEGFAHPVLLERARVAELGKKAHPVREEGPTRHTLWEVLAQAFAARGLDLSESSWDAFREPGGSWVLAVTWRSGVSRTTGEWWLRDHLSSDATAEPRNSVAADIVDPDFQQPVRSLTPIGRGRRGEQDLEDTRDDLEPVPDDAAEDAGDSDESPREAEGEDSGFLQHPDERNQPRRRRRKATTPHWEDVLLGVRANTKRPKK</sequence>
<dbReference type="HOGENOM" id="CLU_021151_0_0_11"/>
<dbReference type="eggNOG" id="ENOG502ZCFK">
    <property type="taxonomic scope" value="Bacteria"/>
</dbReference>
<evidence type="ECO:0000259" key="2">
    <source>
        <dbReference type="Pfam" id="PF11268"/>
    </source>
</evidence>
<protein>
    <recommendedName>
        <fullName evidence="2">DUF3071 domain-containing protein</fullName>
    </recommendedName>
</protein>
<dbReference type="EMBL" id="CAJZ01000069">
    <property type="protein sequence ID" value="CCI83225.1"/>
    <property type="molecule type" value="Genomic_DNA"/>
</dbReference>
<feature type="region of interest" description="Disordered" evidence="1">
    <location>
        <begin position="1"/>
        <end position="29"/>
    </location>
</feature>
<proteinExistence type="predicted"/>
<dbReference type="AlphaFoldDB" id="I7KIY3"/>
<evidence type="ECO:0000313" key="6">
    <source>
        <dbReference type="Proteomes" id="UP000011016"/>
    </source>
</evidence>
<comment type="caution">
    <text evidence="3">The sequence shown here is derived from an EMBL/GenBank/DDBJ whole genome shotgun (WGS) entry which is preliminary data.</text>
</comment>
<dbReference type="RefSeq" id="WP_004600964.1">
    <property type="nucleotide sequence ID" value="NZ_HF541866.1"/>
</dbReference>
<feature type="compositionally biased region" description="Basic and acidic residues" evidence="1">
    <location>
        <begin position="1"/>
        <end position="12"/>
    </location>
</feature>
<dbReference type="InterPro" id="IPR021421">
    <property type="entry name" value="DUF3071"/>
</dbReference>
<feature type="compositionally biased region" description="Polar residues" evidence="1">
    <location>
        <begin position="83"/>
        <end position="92"/>
    </location>
</feature>
<dbReference type="Pfam" id="PF11268">
    <property type="entry name" value="DUF3071"/>
    <property type="match status" value="1"/>
</dbReference>
<dbReference type="EMBL" id="AHAE01000047">
    <property type="protein sequence ID" value="EJZ82002.1"/>
    <property type="molecule type" value="Genomic_DNA"/>
</dbReference>
<evidence type="ECO:0000313" key="3">
    <source>
        <dbReference type="EMBL" id="CCI83225.1"/>
    </source>
</evidence>
<dbReference type="Proteomes" id="UP000006078">
    <property type="component" value="Unassembled WGS sequence"/>
</dbReference>
<reference evidence="4 5" key="2">
    <citation type="submission" date="2012-08" db="EMBL/GenBank/DDBJ databases">
        <title>The Genome Sequence of Turicella otitidis ATCC 51513.</title>
        <authorList>
            <consortium name="The Broad Institute Genome Sequencing Platform"/>
            <person name="Earl A."/>
            <person name="Ward D."/>
            <person name="Feldgarden M."/>
            <person name="Gevers D."/>
            <person name="Huys G."/>
            <person name="Walker B."/>
            <person name="Young S.K."/>
            <person name="Zeng Q."/>
            <person name="Gargeya S."/>
            <person name="Fitzgerald M."/>
            <person name="Haas B."/>
            <person name="Abouelleil A."/>
            <person name="Alvarado L."/>
            <person name="Arachchi H.M."/>
            <person name="Berlin A.M."/>
            <person name="Chapman S.B."/>
            <person name="Goldberg J."/>
            <person name="Griggs A."/>
            <person name="Gujja S."/>
            <person name="Hansen M."/>
            <person name="Howarth C."/>
            <person name="Imamovic A."/>
            <person name="Larimer J."/>
            <person name="McCowen C."/>
            <person name="Montmayeur A."/>
            <person name="Murphy C."/>
            <person name="Neiman D."/>
            <person name="Pearson M."/>
            <person name="Priest M."/>
            <person name="Roberts A."/>
            <person name="Saif S."/>
            <person name="Shea T."/>
            <person name="Sisk P."/>
            <person name="Sykes S."/>
            <person name="Wortman J."/>
            <person name="Nusbaum C."/>
            <person name="Birren B."/>
        </authorList>
    </citation>
    <scope>NUCLEOTIDE SEQUENCE [LARGE SCALE GENOMIC DNA]</scope>
    <source>
        <strain evidence="4 5">ATCC 51513</strain>
    </source>
</reference>
<feature type="region of interest" description="Disordered" evidence="1">
    <location>
        <begin position="45"/>
        <end position="107"/>
    </location>
</feature>
<organism evidence="3 6">
    <name type="scientific">Corynebacterium otitidis ATCC 51513</name>
    <dbReference type="NCBI Taxonomy" id="883169"/>
    <lineage>
        <taxon>Bacteria</taxon>
        <taxon>Bacillati</taxon>
        <taxon>Actinomycetota</taxon>
        <taxon>Actinomycetes</taxon>
        <taxon>Mycobacteriales</taxon>
        <taxon>Corynebacteriaceae</taxon>
        <taxon>Corynebacterium</taxon>
    </lineage>
</organism>
<dbReference type="InterPro" id="IPR047682">
    <property type="entry name" value="SepH-like"/>
</dbReference>
<feature type="domain" description="DUF3071" evidence="2">
    <location>
        <begin position="1"/>
        <end position="213"/>
    </location>
</feature>
<dbReference type="OrthoDB" id="5180791at2"/>
<keyword evidence="5" id="KW-1185">Reference proteome</keyword>
<feature type="compositionally biased region" description="Acidic residues" evidence="1">
    <location>
        <begin position="258"/>
        <end position="281"/>
    </location>
</feature>